<feature type="region of interest" description="Disordered" evidence="1">
    <location>
        <begin position="1"/>
        <end position="52"/>
    </location>
</feature>
<dbReference type="RefSeq" id="XP_016216479.1">
    <property type="nucleotide sequence ID" value="XM_016355343.1"/>
</dbReference>
<feature type="region of interest" description="Disordered" evidence="1">
    <location>
        <begin position="491"/>
        <end position="518"/>
    </location>
</feature>
<evidence type="ECO:0000313" key="2">
    <source>
        <dbReference type="EMBL" id="KIW06610.1"/>
    </source>
</evidence>
<evidence type="ECO:0000256" key="1">
    <source>
        <dbReference type="SAM" id="MobiDB-lite"/>
    </source>
</evidence>
<dbReference type="OrthoDB" id="30417at2759"/>
<organism evidence="2 3">
    <name type="scientific">Verruconis gallopava</name>
    <dbReference type="NCBI Taxonomy" id="253628"/>
    <lineage>
        <taxon>Eukaryota</taxon>
        <taxon>Fungi</taxon>
        <taxon>Dikarya</taxon>
        <taxon>Ascomycota</taxon>
        <taxon>Pezizomycotina</taxon>
        <taxon>Dothideomycetes</taxon>
        <taxon>Pleosporomycetidae</taxon>
        <taxon>Venturiales</taxon>
        <taxon>Sympoventuriaceae</taxon>
        <taxon>Verruconis</taxon>
    </lineage>
</organism>
<feature type="compositionally biased region" description="Basic and acidic residues" evidence="1">
    <location>
        <begin position="995"/>
        <end position="1008"/>
    </location>
</feature>
<feature type="region of interest" description="Disordered" evidence="1">
    <location>
        <begin position="450"/>
        <end position="479"/>
    </location>
</feature>
<dbReference type="HOGENOM" id="CLU_287883_0_0_1"/>
<dbReference type="InParanoid" id="A0A0D2AJ85"/>
<feature type="compositionally biased region" description="Pro residues" evidence="1">
    <location>
        <begin position="415"/>
        <end position="434"/>
    </location>
</feature>
<feature type="compositionally biased region" description="Basic and acidic residues" evidence="1">
    <location>
        <begin position="1015"/>
        <end position="1041"/>
    </location>
</feature>
<dbReference type="EMBL" id="KN847534">
    <property type="protein sequence ID" value="KIW06610.1"/>
    <property type="molecule type" value="Genomic_DNA"/>
</dbReference>
<dbReference type="STRING" id="253628.A0A0D2AJ85"/>
<feature type="compositionally biased region" description="Basic and acidic residues" evidence="1">
    <location>
        <begin position="378"/>
        <end position="393"/>
    </location>
</feature>
<feature type="region of interest" description="Disordered" evidence="1">
    <location>
        <begin position="324"/>
        <end position="434"/>
    </location>
</feature>
<gene>
    <name evidence="2" type="ORF">PV09_02324</name>
</gene>
<dbReference type="VEuPathDB" id="FungiDB:PV09_02324"/>
<feature type="compositionally biased region" description="Low complexity" evidence="1">
    <location>
        <begin position="346"/>
        <end position="358"/>
    </location>
</feature>
<evidence type="ECO:0000313" key="3">
    <source>
        <dbReference type="Proteomes" id="UP000053259"/>
    </source>
</evidence>
<reference evidence="2 3" key="1">
    <citation type="submission" date="2015-01" db="EMBL/GenBank/DDBJ databases">
        <title>The Genome Sequence of Ochroconis gallopava CBS43764.</title>
        <authorList>
            <consortium name="The Broad Institute Genomics Platform"/>
            <person name="Cuomo C."/>
            <person name="de Hoog S."/>
            <person name="Gorbushina A."/>
            <person name="Stielow B."/>
            <person name="Teixiera M."/>
            <person name="Abouelleil A."/>
            <person name="Chapman S.B."/>
            <person name="Priest M."/>
            <person name="Young S.K."/>
            <person name="Wortman J."/>
            <person name="Nusbaum C."/>
            <person name="Birren B."/>
        </authorList>
    </citation>
    <scope>NUCLEOTIDE SEQUENCE [LARGE SCALE GENOMIC DNA]</scope>
    <source>
        <strain evidence="2 3">CBS 43764</strain>
    </source>
</reference>
<protein>
    <submittedName>
        <fullName evidence="2">Uncharacterized protein</fullName>
    </submittedName>
</protein>
<dbReference type="Proteomes" id="UP000053259">
    <property type="component" value="Unassembled WGS sequence"/>
</dbReference>
<feature type="compositionally biased region" description="Polar residues" evidence="1">
    <location>
        <begin position="1"/>
        <end position="18"/>
    </location>
</feature>
<dbReference type="AlphaFoldDB" id="A0A0D2AJ85"/>
<feature type="compositionally biased region" description="Polar residues" evidence="1">
    <location>
        <begin position="728"/>
        <end position="759"/>
    </location>
</feature>
<feature type="region of interest" description="Disordered" evidence="1">
    <location>
        <begin position="842"/>
        <end position="867"/>
    </location>
</feature>
<feature type="region of interest" description="Disordered" evidence="1">
    <location>
        <begin position="728"/>
        <end position="802"/>
    </location>
</feature>
<feature type="region of interest" description="Disordered" evidence="1">
    <location>
        <begin position="949"/>
        <end position="1041"/>
    </location>
</feature>
<keyword evidence="3" id="KW-1185">Reference proteome</keyword>
<feature type="compositionally biased region" description="Polar residues" evidence="1">
    <location>
        <begin position="842"/>
        <end position="860"/>
    </location>
</feature>
<dbReference type="GeneID" id="27310297"/>
<feature type="compositionally biased region" description="Polar residues" evidence="1">
    <location>
        <begin position="957"/>
        <end position="985"/>
    </location>
</feature>
<name>A0A0D2AJ85_9PEZI</name>
<feature type="compositionally biased region" description="Polar residues" evidence="1">
    <location>
        <begin position="505"/>
        <end position="517"/>
    </location>
</feature>
<proteinExistence type="predicted"/>
<accession>A0A0D2AJ85</accession>
<sequence>MDSSFRLRQSFNIPTGSDSTKRPSPTPSVKRSKAEQLLKQHGSPPHVRVTAGGRIVPNDLPQLGSPRVPFAPIYNSRGPSRFQQSAIPSGPAYSSRLPNGFLAYNVYGKLIQWFNGYWHDVNIDAYGQPVFHISPPNIPFPSANAAFGYTIPQANVGGLYFTQQPVNLHASVLSAAPDDIEGQISVNKAEYERIRQEKIELERHEVKSSDHLSAAERAQIVNEKRKYVLMLDTIRKKIKELESIKNFKCSSSLSNGELSSKSTNGINGISGLSVPLHNIGGTDDVDGVPTVQKWQIQPHAFTRSFPGTSYGNVLWNTYPSPIAASSDHPPGHSKVKQQLQPENAIESPTSEPSPSSRAQPRRSHAVQIRNPNGIGHGDALKKESLSVSGEHHPSNLNPASPSYEPGKPYPLTEGSPPPFVVPAPTPIETPNPPPAELAKHWVFSQQIQSTQQIEENRQISTAGDQKEDGIATSESTQHIQTRIQDHDYVEVNPSSNEDNVEHSSQHQTSRSSVTTTDFFPVNTHEHSFNKYMSRKTSAAARFSMETNPCTPMRDQHSGGTSPMTDGHHLPVPPVSPASHYGFPSHLLANSPDDLRTTSFLGDTSCSTVQQNEEHIPQHSPVKAETRAEFHGKSKSYLEGYLAGSSGHAPSDPKNQEYCSGYIDGLSKMCLGGTNLTRESSTISLKSQMITMSRTPPNTTDNCSLIADLAGSQPNRSENLRLTQSLNFNSPSSVSRHTCNDAQANGSECQAQRTPYQIDNTKAPHLPCHDFQGPTHLPLSRSEESSGSNASRPKGFFLPSSGPWNLPPQQPKTVCSDIPASHSLTAVSSSTCAAARRCNRVVSTSNSSQPPLAGYSGNQPSARVGSMPQHSVFGDEKYLVATTTIEASKTATSRFQLHENQNSISASASRGSQFDGAVDELSDMKTARPSNVHLPMECCTSSVSRKTDQQEAVCTPRTGASSKMANPAVTTPSVSPSKSNNTTPKKITSPRHRMQQIKDKVGDFLDRGGHCGGSERNGDISRAESPDPKHMSPEEKRRWKDGWRSKLGAARAREDVEVRKWKKEKLQLLG</sequence>